<accession>A0A1L0C0H4</accession>
<feature type="compositionally biased region" description="Low complexity" evidence="2">
    <location>
        <begin position="146"/>
        <end position="164"/>
    </location>
</feature>
<dbReference type="SMART" id="SM00233">
    <property type="entry name" value="PH"/>
    <property type="match status" value="1"/>
</dbReference>
<feature type="domain" description="PH" evidence="3">
    <location>
        <begin position="447"/>
        <end position="569"/>
    </location>
</feature>
<evidence type="ECO:0000256" key="2">
    <source>
        <dbReference type="SAM" id="MobiDB-lite"/>
    </source>
</evidence>
<feature type="region of interest" description="Disordered" evidence="2">
    <location>
        <begin position="588"/>
        <end position="609"/>
    </location>
</feature>
<protein>
    <submittedName>
        <fullName evidence="4">CIC11C00000004854</fullName>
    </submittedName>
</protein>
<evidence type="ECO:0000259" key="3">
    <source>
        <dbReference type="PROSITE" id="PS50003"/>
    </source>
</evidence>
<dbReference type="AlphaFoldDB" id="A0A1L0C0H4"/>
<dbReference type="Pfam" id="PF20400">
    <property type="entry name" value="BAR_4"/>
    <property type="match status" value="1"/>
</dbReference>
<evidence type="ECO:0000313" key="5">
    <source>
        <dbReference type="Proteomes" id="UP000182259"/>
    </source>
</evidence>
<sequence>MSDSVLPLSDNRSPFHVNVPAHDSKPVLELVAYFKLWKHFIAALVAYLKDLVMAKEFELNLNLQLVGSVQFPGAKDLAFKCLQSVEKLSPQSLVSSTPKGEHNKTLAPVSSNVSVMSDGKRPGLAKTKSATSFLKNQTFAHKRTGSNLSLKSESSTHSSATSNSHKNHSQNHSHGGQHSLSTQYNGPTPINPIKFAPKSDVSIEPSTFPQKSLFTNMPQMLINHHMNIYAAQAKMCRELSNKLIPRLESLHKNLAIKIKEIRSLLKNDSFANPTLIKEVSKTGAIISTFAESVKRYLGPRPVLKADTDVEDDEASMGDPFLIKLRLDAQLKSQLVHENFIFASYVNLQNISRDLLNYVVKDLNGITEKLIRLVNAESVYACSSDQAIYNLGLTLRDKLNNVDYEWNNFIANNPNFLNVYESTARSPKREIRSFRDVIVPYANSLHSKCLRCGYMYKKQKVLKSYTSFFYLLTCNYLHEFKIDNAGSAEDHKVSPNHKKKQKGKVGGVVGPDDTPSKSYNLNNYSITTKSENDFKFVLTKISNPSHKFTFKCQNAKDFEAWSSELNDLLKFSNNHMKRFQFIEENLAMREQSKTPSEPSSSGTATPKRDLNLNLNNLLSNKASLQKIMSPTLSGIFTPKVQSPEENDGSAPKNPFEHTFSDLPQSGHNAAVLPVESPGAMSPLSRSVLPNSTSGTPSEHVQEHENYLRLQNEILKQQQQLIDLSVSQSLGRPSLSRNSSSESVVSVLEQTNAGLSKFLDKNKDLMEHKDNHMAVELTSSLTIPTVTVLNIEAE</sequence>
<dbReference type="PANTHER" id="PTHR31941">
    <property type="entry name" value="CYTOSKELETAL SIGNALING PROTEIN SLM1"/>
    <property type="match status" value="1"/>
</dbReference>
<dbReference type="PANTHER" id="PTHR31941:SF15">
    <property type="entry name" value="ACTIVATOR OF SKN7 PROTEIN 10-RELATED"/>
    <property type="match status" value="1"/>
</dbReference>
<dbReference type="PROSITE" id="PS50003">
    <property type="entry name" value="PH_DOMAIN"/>
    <property type="match status" value="1"/>
</dbReference>
<dbReference type="Pfam" id="PF20399">
    <property type="entry name" value="PH_20"/>
    <property type="match status" value="1"/>
</dbReference>
<dbReference type="InterPro" id="IPR046868">
    <property type="entry name" value="BAR_4"/>
</dbReference>
<dbReference type="EMBL" id="LT635767">
    <property type="protein sequence ID" value="SGZ56210.1"/>
    <property type="molecule type" value="Genomic_DNA"/>
</dbReference>
<dbReference type="InterPro" id="IPR011993">
    <property type="entry name" value="PH-like_dom_sf"/>
</dbReference>
<keyword evidence="1" id="KW-0597">Phosphoprotein</keyword>
<dbReference type="Proteomes" id="UP000182259">
    <property type="component" value="Chromosome IV"/>
</dbReference>
<proteinExistence type="predicted"/>
<feature type="region of interest" description="Disordered" evidence="2">
    <location>
        <begin position="144"/>
        <end position="196"/>
    </location>
</feature>
<feature type="region of interest" description="Disordered" evidence="2">
    <location>
        <begin position="634"/>
        <end position="697"/>
    </location>
</feature>
<organism evidence="4 5">
    <name type="scientific">Sungouiella intermedia</name>
    <dbReference type="NCBI Taxonomy" id="45354"/>
    <lineage>
        <taxon>Eukaryota</taxon>
        <taxon>Fungi</taxon>
        <taxon>Dikarya</taxon>
        <taxon>Ascomycota</taxon>
        <taxon>Saccharomycotina</taxon>
        <taxon>Pichiomycetes</taxon>
        <taxon>Metschnikowiaceae</taxon>
        <taxon>Sungouiella</taxon>
    </lineage>
</organism>
<evidence type="ECO:0000313" key="4">
    <source>
        <dbReference type="EMBL" id="SGZ56210.1"/>
    </source>
</evidence>
<gene>
    <name evidence="4" type="ORF">SAMEA4029009_CIC11G00000004854</name>
</gene>
<feature type="region of interest" description="Disordered" evidence="2">
    <location>
        <begin position="487"/>
        <end position="511"/>
    </location>
</feature>
<dbReference type="InterPro" id="IPR001849">
    <property type="entry name" value="PH_domain"/>
</dbReference>
<feature type="compositionally biased region" description="Basic residues" evidence="2">
    <location>
        <begin position="493"/>
        <end position="502"/>
    </location>
</feature>
<feature type="compositionally biased region" description="Low complexity" evidence="2">
    <location>
        <begin position="172"/>
        <end position="181"/>
    </location>
</feature>
<feature type="compositionally biased region" description="Polar residues" evidence="2">
    <location>
        <begin position="592"/>
        <end position="603"/>
    </location>
</feature>
<reference evidence="4 5" key="1">
    <citation type="submission" date="2016-10" db="EMBL/GenBank/DDBJ databases">
        <authorList>
            <person name="de Groot N.N."/>
        </authorList>
    </citation>
    <scope>NUCLEOTIDE SEQUENCE [LARGE SCALE GENOMIC DNA]</scope>
    <source>
        <strain evidence="4 5">PYCC 4715</strain>
    </source>
</reference>
<dbReference type="Gene3D" id="2.30.29.30">
    <property type="entry name" value="Pleckstrin-homology domain (PH domain)/Phosphotyrosine-binding domain (PTB)"/>
    <property type="match status" value="1"/>
</dbReference>
<dbReference type="SUPFAM" id="SSF50729">
    <property type="entry name" value="PH domain-like"/>
    <property type="match status" value="1"/>
</dbReference>
<name>A0A1L0C0H4_9ASCO</name>
<evidence type="ECO:0000256" key="1">
    <source>
        <dbReference type="ARBA" id="ARBA00022553"/>
    </source>
</evidence>
<dbReference type="InterPro" id="IPR046869">
    <property type="entry name" value="SLM1/RGC1-like_PH"/>
</dbReference>
<feature type="compositionally biased region" description="Polar residues" evidence="2">
    <location>
        <begin position="682"/>
        <end position="697"/>
    </location>
</feature>